<dbReference type="CDD" id="cd05253">
    <property type="entry name" value="UDP_GE_SDE_e"/>
    <property type="match status" value="1"/>
</dbReference>
<accession>A0A0D7ELX1</accession>
<comment type="caution">
    <text evidence="3">The sequence shown here is derived from an EMBL/GenBank/DDBJ whole genome shotgun (WGS) entry which is preliminary data.</text>
</comment>
<proteinExistence type="predicted"/>
<dbReference type="SUPFAM" id="SSF51735">
    <property type="entry name" value="NAD(P)-binding Rossmann-fold domains"/>
    <property type="match status" value="1"/>
</dbReference>
<dbReference type="InterPro" id="IPR001509">
    <property type="entry name" value="Epimerase_deHydtase"/>
</dbReference>
<dbReference type="PATRIC" id="fig|1076.23.peg.3146"/>
<dbReference type="Gene3D" id="3.40.50.720">
    <property type="entry name" value="NAD(P)-binding Rossmann-like Domain"/>
    <property type="match status" value="1"/>
</dbReference>
<dbReference type="InterPro" id="IPR036291">
    <property type="entry name" value="NAD(P)-bd_dom_sf"/>
</dbReference>
<evidence type="ECO:0000256" key="1">
    <source>
        <dbReference type="ARBA" id="ARBA00023027"/>
    </source>
</evidence>
<dbReference type="Proteomes" id="UP000032515">
    <property type="component" value="Unassembled WGS sequence"/>
</dbReference>
<feature type="domain" description="NAD-dependent epimerase/dehydratase" evidence="2">
    <location>
        <begin position="6"/>
        <end position="254"/>
    </location>
</feature>
<dbReference type="PANTHER" id="PTHR43574">
    <property type="entry name" value="EPIMERASE-RELATED"/>
    <property type="match status" value="1"/>
</dbReference>
<gene>
    <name evidence="3" type="ORF">OO17_14800</name>
</gene>
<organism evidence="3 4">
    <name type="scientific">Rhodopseudomonas palustris</name>
    <dbReference type="NCBI Taxonomy" id="1076"/>
    <lineage>
        <taxon>Bacteria</taxon>
        <taxon>Pseudomonadati</taxon>
        <taxon>Pseudomonadota</taxon>
        <taxon>Alphaproteobacteria</taxon>
        <taxon>Hyphomicrobiales</taxon>
        <taxon>Nitrobacteraceae</taxon>
        <taxon>Rhodopseudomonas</taxon>
    </lineage>
</organism>
<dbReference type="Gene3D" id="3.90.25.10">
    <property type="entry name" value="UDP-galactose 4-epimerase, domain 1"/>
    <property type="match status" value="1"/>
</dbReference>
<dbReference type="PRINTS" id="PR01713">
    <property type="entry name" value="NUCEPIMERASE"/>
</dbReference>
<evidence type="ECO:0000313" key="4">
    <source>
        <dbReference type="Proteomes" id="UP000032515"/>
    </source>
</evidence>
<reference evidence="3 4" key="1">
    <citation type="submission" date="2014-11" db="EMBL/GenBank/DDBJ databases">
        <title>Genomics and ecophysiology of heterotrophic nitrogen fixing bacteria isolated from estuarine surface water.</title>
        <authorList>
            <person name="Bentzon-Tilia M."/>
            <person name="Severin I."/>
            <person name="Hansen L.H."/>
            <person name="Riemann L."/>
        </authorList>
    </citation>
    <scope>NUCLEOTIDE SEQUENCE [LARGE SCALE GENOMIC DNA]</scope>
    <source>
        <strain evidence="3 4">BAL398</strain>
    </source>
</reference>
<dbReference type="RefSeq" id="WP_044412293.1">
    <property type="nucleotide sequence ID" value="NZ_JXXE01000295.1"/>
</dbReference>
<evidence type="ECO:0000259" key="2">
    <source>
        <dbReference type="Pfam" id="PF01370"/>
    </source>
</evidence>
<dbReference type="STRING" id="1421013.GCA_000504425_02094"/>
<evidence type="ECO:0000313" key="3">
    <source>
        <dbReference type="EMBL" id="KIZ41555.1"/>
    </source>
</evidence>
<protein>
    <submittedName>
        <fullName evidence="3">UDP-glucuronate 5-epimerase</fullName>
    </submittedName>
</protein>
<name>A0A0D7ELX1_RHOPL</name>
<dbReference type="EMBL" id="JXXE01000295">
    <property type="protein sequence ID" value="KIZ41555.1"/>
    <property type="molecule type" value="Genomic_DNA"/>
</dbReference>
<dbReference type="AlphaFoldDB" id="A0A0D7ELX1"/>
<keyword evidence="1" id="KW-0520">NAD</keyword>
<sequence length="327" mass="36246">MSNHPILVTGAAGFIGFHVARELLDAGRDVVGFDNINDYYDPKLKRARLAILRANPRFSFVHADLADRAAVAALFSENRFEAVIHLAAQAGVRYSIGNPHAYADANLEGFVNVLEGCRHNGCRHLVYASSSSVYGANTKLPFSVADRTDHPISLYAATKKANEVMAHSYSHLYRLPTTGLRFFTIYGPWYRPDMALFLFANAIVAGAPIKLFNHGKMRRDFTYIADVTRVVLRLIERVPDAGAGAAPARIYNVGNHRPEELMRVVGLLEQELGRAAVKEMLPMQPGDVPATFADIDDLVRDVGFKPETAIEDGIRSFVAWYREHYGV</sequence>
<dbReference type="OrthoDB" id="9801785at2"/>
<dbReference type="Pfam" id="PF01370">
    <property type="entry name" value="Epimerase"/>
    <property type="match status" value="1"/>
</dbReference>